<dbReference type="RefSeq" id="WP_184939853.1">
    <property type="nucleotide sequence ID" value="NZ_JACHJV010000001.1"/>
</dbReference>
<dbReference type="SUPFAM" id="SSF55811">
    <property type="entry name" value="Nudix"/>
    <property type="match status" value="1"/>
</dbReference>
<dbReference type="InterPro" id="IPR000086">
    <property type="entry name" value="NUDIX_hydrolase_dom"/>
</dbReference>
<evidence type="ECO:0000313" key="3">
    <source>
        <dbReference type="Proteomes" id="UP000540506"/>
    </source>
</evidence>
<dbReference type="EMBL" id="JACHJV010000001">
    <property type="protein sequence ID" value="MBB4926521.1"/>
    <property type="molecule type" value="Genomic_DNA"/>
</dbReference>
<evidence type="ECO:0000313" key="2">
    <source>
        <dbReference type="EMBL" id="MBB4926521.1"/>
    </source>
</evidence>
<organism evidence="2 3">
    <name type="scientific">Kitasatospora kifunensis</name>
    <name type="common">Streptomyces kifunensis</name>
    <dbReference type="NCBI Taxonomy" id="58351"/>
    <lineage>
        <taxon>Bacteria</taxon>
        <taxon>Bacillati</taxon>
        <taxon>Actinomycetota</taxon>
        <taxon>Actinomycetes</taxon>
        <taxon>Kitasatosporales</taxon>
        <taxon>Streptomycetaceae</taxon>
        <taxon>Kitasatospora</taxon>
    </lineage>
</organism>
<dbReference type="Proteomes" id="UP000540506">
    <property type="component" value="Unassembled WGS sequence"/>
</dbReference>
<evidence type="ECO:0000259" key="1">
    <source>
        <dbReference type="PROSITE" id="PS51462"/>
    </source>
</evidence>
<comment type="caution">
    <text evidence="2">The sequence shown here is derived from an EMBL/GenBank/DDBJ whole genome shotgun (WGS) entry which is preliminary data.</text>
</comment>
<name>A0A7W7VXI4_KITKI</name>
<dbReference type="AlphaFoldDB" id="A0A7W7VXI4"/>
<feature type="domain" description="Nudix hydrolase" evidence="1">
    <location>
        <begin position="13"/>
        <end position="149"/>
    </location>
</feature>
<dbReference type="InterPro" id="IPR015797">
    <property type="entry name" value="NUDIX_hydrolase-like_dom_sf"/>
</dbReference>
<dbReference type="Pfam" id="PF00293">
    <property type="entry name" value="NUDIX"/>
    <property type="match status" value="1"/>
</dbReference>
<sequence length="166" mass="18113">MPWDRTQFTTPPRRRIAGQAVLIHPQDRTVLLLELAHHPCLALPGGHSRSDEEPRATVLRLVRAQLGLALPFTGADLATVDYSRAKPEAGVCEGYNFVFARELTLAQAVMARPHEAAGPELRAIHWVRVAELPTVCADYHVRRVTEAASWLADAASAVLLNNGALA</sequence>
<protein>
    <submittedName>
        <fullName evidence="2">8-oxo-dGTP pyrophosphatase MutT (NUDIX family)</fullName>
    </submittedName>
</protein>
<dbReference type="Gene3D" id="3.90.79.10">
    <property type="entry name" value="Nucleoside Triphosphate Pyrophosphohydrolase"/>
    <property type="match status" value="1"/>
</dbReference>
<reference evidence="2 3" key="1">
    <citation type="submission" date="2020-08" db="EMBL/GenBank/DDBJ databases">
        <title>Sequencing the genomes of 1000 actinobacteria strains.</title>
        <authorList>
            <person name="Klenk H.-P."/>
        </authorList>
    </citation>
    <scope>NUCLEOTIDE SEQUENCE [LARGE SCALE GENOMIC DNA]</scope>
    <source>
        <strain evidence="2 3">DSM 41654</strain>
    </source>
</reference>
<gene>
    <name evidence="2" type="ORF">FHR34_005514</name>
</gene>
<proteinExistence type="predicted"/>
<accession>A0A7W7VXI4</accession>
<dbReference type="PROSITE" id="PS51462">
    <property type="entry name" value="NUDIX"/>
    <property type="match status" value="1"/>
</dbReference>
<keyword evidence="3" id="KW-1185">Reference proteome</keyword>